<protein>
    <recommendedName>
        <fullName evidence="3">DUF2961 domain-containing protein</fullName>
    </recommendedName>
</protein>
<gene>
    <name evidence="1" type="ORF">ACFPOF_19865</name>
</gene>
<evidence type="ECO:0000313" key="1">
    <source>
        <dbReference type="EMBL" id="MFC5405005.1"/>
    </source>
</evidence>
<reference evidence="2" key="1">
    <citation type="journal article" date="2019" name="Int. J. Syst. Evol. Microbiol.">
        <title>The Global Catalogue of Microorganisms (GCM) 10K type strain sequencing project: providing services to taxonomists for standard genome sequencing and annotation.</title>
        <authorList>
            <consortium name="The Broad Institute Genomics Platform"/>
            <consortium name="The Broad Institute Genome Sequencing Center for Infectious Disease"/>
            <person name="Wu L."/>
            <person name="Ma J."/>
        </authorList>
    </citation>
    <scope>NUCLEOTIDE SEQUENCE [LARGE SCALE GENOMIC DNA]</scope>
    <source>
        <strain evidence="2">CGMCC 1.18575</strain>
    </source>
</reference>
<dbReference type="Proteomes" id="UP001596113">
    <property type="component" value="Unassembled WGS sequence"/>
</dbReference>
<name>A0ABW0HXJ6_9BACL</name>
<proteinExistence type="predicted"/>
<dbReference type="EMBL" id="JBHSMI010000028">
    <property type="protein sequence ID" value="MFC5405005.1"/>
    <property type="molecule type" value="Genomic_DNA"/>
</dbReference>
<accession>A0ABW0HXJ6</accession>
<sequence>MRSYRNHLSHTNAPEAGRIDRKPTLRSSAIFPVFQSEGLSTRICFLGYWMVKRGISEIHSVLTLRSDKGRIIRRSSAIIREPKAYRIELEDLLSSGDGNEGVTTPVEFAGSLEIEFFSSRDLVYAYPAVVVNYYGPSFGSVVHTAQRVYNDAEDRNANREAAVAEAGFNVYADGDREPFFSFVNGFEPVKGGSIRMRFHNDKNEVLDHDITVPFLAPYETTTIYPDRHLDLQGFLNGKPGTARIAFDVDWVFPRIIAGNIQHSKQAVSVTHTYYDCSSRTGQDDYWNDPEEGWHPASMLIPVSLEAERFTRVNFYPIYSPSRLEIDIELYDEHGRLLGRKPAAHQVSPTDNRLQTLDLGGICSELGVDSSRPLGANLIARPVQGSRLPTRLKVGLDYGLNEQSLPCNICKSMDVYNPMLENKMSSFHWAPVIADQADGIVWILNSGPRIPYERHASITLSFYREKDTATIVRNYVLPPNGFLQWRLSEDETLMDFFGGTIGWYVCMSDNPHVKTYYLCESVSGIVGGDHDF</sequence>
<comment type="caution">
    <text evidence="1">The sequence shown here is derived from an EMBL/GenBank/DDBJ whole genome shotgun (WGS) entry which is preliminary data.</text>
</comment>
<dbReference type="RefSeq" id="WP_378135804.1">
    <property type="nucleotide sequence ID" value="NZ_JBHSMI010000028.1"/>
</dbReference>
<organism evidence="1 2">
    <name type="scientific">Cohnella soli</name>
    <dbReference type="NCBI Taxonomy" id="425005"/>
    <lineage>
        <taxon>Bacteria</taxon>
        <taxon>Bacillati</taxon>
        <taxon>Bacillota</taxon>
        <taxon>Bacilli</taxon>
        <taxon>Bacillales</taxon>
        <taxon>Paenibacillaceae</taxon>
        <taxon>Cohnella</taxon>
    </lineage>
</organism>
<keyword evidence="2" id="KW-1185">Reference proteome</keyword>
<evidence type="ECO:0000313" key="2">
    <source>
        <dbReference type="Proteomes" id="UP001596113"/>
    </source>
</evidence>
<evidence type="ECO:0008006" key="3">
    <source>
        <dbReference type="Google" id="ProtNLM"/>
    </source>
</evidence>